<protein>
    <submittedName>
        <fullName evidence="1">Uncharacterized protein</fullName>
    </submittedName>
</protein>
<name>A0A4Y2DD34_ARAVE</name>
<dbReference type="Proteomes" id="UP000499080">
    <property type="component" value="Unassembled WGS sequence"/>
</dbReference>
<evidence type="ECO:0000313" key="1">
    <source>
        <dbReference type="EMBL" id="GBM14037.1"/>
    </source>
</evidence>
<accession>A0A4Y2DD34</accession>
<proteinExistence type="predicted"/>
<dbReference type="EMBL" id="BGPR01000338">
    <property type="protein sequence ID" value="GBM14037.1"/>
    <property type="molecule type" value="Genomic_DNA"/>
</dbReference>
<keyword evidence="2" id="KW-1185">Reference proteome</keyword>
<gene>
    <name evidence="1" type="ORF">AVEN_209933_1</name>
</gene>
<comment type="caution">
    <text evidence="1">The sequence shown here is derived from an EMBL/GenBank/DDBJ whole genome shotgun (WGS) entry which is preliminary data.</text>
</comment>
<sequence>MWRNQRINCCGISSASSETYLLGEEMNAQIELVLTAFLRSHYPVHHAFLCHLPYNDECGLQASASFCSFVRTALELENVALKQILLHLREMYETELVVETSSNSSETYFIREEMNAQIELV</sequence>
<dbReference type="AlphaFoldDB" id="A0A4Y2DD34"/>
<reference evidence="1 2" key="1">
    <citation type="journal article" date="2019" name="Sci. Rep.">
        <title>Orb-weaving spider Araneus ventricosus genome elucidates the spidroin gene catalogue.</title>
        <authorList>
            <person name="Kono N."/>
            <person name="Nakamura H."/>
            <person name="Ohtoshi R."/>
            <person name="Moran D.A.P."/>
            <person name="Shinohara A."/>
            <person name="Yoshida Y."/>
            <person name="Fujiwara M."/>
            <person name="Mori M."/>
            <person name="Tomita M."/>
            <person name="Arakawa K."/>
        </authorList>
    </citation>
    <scope>NUCLEOTIDE SEQUENCE [LARGE SCALE GENOMIC DNA]</scope>
</reference>
<evidence type="ECO:0000313" key="2">
    <source>
        <dbReference type="Proteomes" id="UP000499080"/>
    </source>
</evidence>
<organism evidence="1 2">
    <name type="scientific">Araneus ventricosus</name>
    <name type="common">Orbweaver spider</name>
    <name type="synonym">Epeira ventricosa</name>
    <dbReference type="NCBI Taxonomy" id="182803"/>
    <lineage>
        <taxon>Eukaryota</taxon>
        <taxon>Metazoa</taxon>
        <taxon>Ecdysozoa</taxon>
        <taxon>Arthropoda</taxon>
        <taxon>Chelicerata</taxon>
        <taxon>Arachnida</taxon>
        <taxon>Araneae</taxon>
        <taxon>Araneomorphae</taxon>
        <taxon>Entelegynae</taxon>
        <taxon>Araneoidea</taxon>
        <taxon>Araneidae</taxon>
        <taxon>Araneus</taxon>
    </lineage>
</organism>